<organism evidence="2 3">
    <name type="scientific">Rhizobium phage RHph_I38</name>
    <dbReference type="NCBI Taxonomy" id="2509734"/>
    <lineage>
        <taxon>Viruses</taxon>
        <taxon>Duplodnaviria</taxon>
        <taxon>Heunggongvirae</taxon>
        <taxon>Uroviricota</taxon>
        <taxon>Caudoviricetes</taxon>
        <taxon>Autographivirales</taxon>
        <taxon>Dunnvirinae</taxon>
        <taxon>Cuernavacavirus</taxon>
        <taxon>Cuernavacavirus RHphI38</taxon>
    </lineage>
</organism>
<feature type="transmembrane region" description="Helical" evidence="1">
    <location>
        <begin position="6"/>
        <end position="30"/>
    </location>
</feature>
<evidence type="ECO:0000313" key="2">
    <source>
        <dbReference type="EMBL" id="QIG73183.1"/>
    </source>
</evidence>
<sequence length="57" mass="6452">MHVNEIRAWATLVMFSIIIAATVTLAGCGYRHNDGMEDLWKGVKCVQENNCRSYYGD</sequence>
<keyword evidence="3" id="KW-1185">Reference proteome</keyword>
<evidence type="ECO:0000313" key="3">
    <source>
        <dbReference type="Proteomes" id="UP000639704"/>
    </source>
</evidence>
<accession>A0A7S5R902</accession>
<keyword evidence="1" id="KW-1133">Transmembrane helix</keyword>
<gene>
    <name evidence="2" type="ORF">EVC01_019</name>
</gene>
<dbReference type="EMBL" id="MN988529">
    <property type="protein sequence ID" value="QIG73183.1"/>
    <property type="molecule type" value="Genomic_DNA"/>
</dbReference>
<evidence type="ECO:0000256" key="1">
    <source>
        <dbReference type="SAM" id="Phobius"/>
    </source>
</evidence>
<keyword evidence="1" id="KW-0472">Membrane</keyword>
<reference evidence="2" key="1">
    <citation type="submission" date="2020-01" db="EMBL/GenBank/DDBJ databases">
        <title>Patterns of diversity and host range of bacteriophage communities associated with bean-nodulatin bacteria.</title>
        <authorList>
            <person name="Vann Cauwenberghe J."/>
            <person name="Santamaria R.I."/>
            <person name="Bustos P."/>
            <person name="Juarez S."/>
            <person name="Gonzalez V."/>
        </authorList>
    </citation>
    <scope>NUCLEOTIDE SEQUENCE</scope>
</reference>
<name>A0A7S5R902_9CAUD</name>
<dbReference type="Proteomes" id="UP000639704">
    <property type="component" value="Segment"/>
</dbReference>
<dbReference type="PROSITE" id="PS51257">
    <property type="entry name" value="PROKAR_LIPOPROTEIN"/>
    <property type="match status" value="1"/>
</dbReference>
<proteinExistence type="predicted"/>
<keyword evidence="1" id="KW-0812">Transmembrane</keyword>
<evidence type="ECO:0008006" key="4">
    <source>
        <dbReference type="Google" id="ProtNLM"/>
    </source>
</evidence>
<protein>
    <recommendedName>
        <fullName evidence="4">Lipoprotein</fullName>
    </recommendedName>
</protein>